<dbReference type="Proteomes" id="UP001199919">
    <property type="component" value="Unassembled WGS sequence"/>
</dbReference>
<evidence type="ECO:0000313" key="2">
    <source>
        <dbReference type="Proteomes" id="UP001199919"/>
    </source>
</evidence>
<name>A0ABS8U710_9SPHI</name>
<dbReference type="RefSeq" id="WP_232177937.1">
    <property type="nucleotide sequence ID" value="NZ_JAJPWV010000003.1"/>
</dbReference>
<organism evidence="1 2">
    <name type="scientific">Mucilaginibacter roseus</name>
    <dbReference type="NCBI Taxonomy" id="1528868"/>
    <lineage>
        <taxon>Bacteria</taxon>
        <taxon>Pseudomonadati</taxon>
        <taxon>Bacteroidota</taxon>
        <taxon>Sphingobacteriia</taxon>
        <taxon>Sphingobacteriales</taxon>
        <taxon>Sphingobacteriaceae</taxon>
        <taxon>Mucilaginibacter</taxon>
    </lineage>
</organism>
<gene>
    <name evidence="1" type="ORF">LT679_12540</name>
</gene>
<sequence>MRVEDTAAYRYLFNEDIFLLNSEKHLFNGEPLIAGADKAPLQPEPEVETPAKAEELKPAAYLGQNKKGLLILTYYNDEPFIAADHQAALEATLKRKDYTIDDIAIVNLAGNNGLVLFALQEQLKPTKLLVLGKQAAPAELNKIAFNQPQQFENLPVLITFAFGEMMTSNENKKAFWEQVKNF</sequence>
<keyword evidence="2" id="KW-1185">Reference proteome</keyword>
<proteinExistence type="predicted"/>
<reference evidence="1 2" key="1">
    <citation type="submission" date="2021-12" db="EMBL/GenBank/DDBJ databases">
        <title>Mucilaginibacter roseus genome.</title>
        <authorList>
            <person name="Ferreira J.R."/>
            <person name="Newman J.D."/>
        </authorList>
    </citation>
    <scope>NUCLEOTIDE SEQUENCE [LARGE SCALE GENOMIC DNA]</scope>
    <source>
        <strain evidence="1 2">LMG 28454</strain>
    </source>
</reference>
<protein>
    <submittedName>
        <fullName evidence="1">Uncharacterized protein</fullName>
    </submittedName>
</protein>
<evidence type="ECO:0000313" key="1">
    <source>
        <dbReference type="EMBL" id="MCD8741436.1"/>
    </source>
</evidence>
<dbReference type="EMBL" id="JAJPWV010000003">
    <property type="protein sequence ID" value="MCD8741436.1"/>
    <property type="molecule type" value="Genomic_DNA"/>
</dbReference>
<comment type="caution">
    <text evidence="1">The sequence shown here is derived from an EMBL/GenBank/DDBJ whole genome shotgun (WGS) entry which is preliminary data.</text>
</comment>
<accession>A0ABS8U710</accession>